<name>A0A0F9GCV8_9ZZZZ</name>
<proteinExistence type="predicted"/>
<gene>
    <name evidence="1" type="ORF">LCGC14_1925800</name>
</gene>
<dbReference type="AlphaFoldDB" id="A0A0F9GCV8"/>
<evidence type="ECO:0000313" key="1">
    <source>
        <dbReference type="EMBL" id="KKL88326.1"/>
    </source>
</evidence>
<reference evidence="1" key="1">
    <citation type="journal article" date="2015" name="Nature">
        <title>Complex archaea that bridge the gap between prokaryotes and eukaryotes.</title>
        <authorList>
            <person name="Spang A."/>
            <person name="Saw J.H."/>
            <person name="Jorgensen S.L."/>
            <person name="Zaremba-Niedzwiedzka K."/>
            <person name="Martijn J."/>
            <person name="Lind A.E."/>
            <person name="van Eijk R."/>
            <person name="Schleper C."/>
            <person name="Guy L."/>
            <person name="Ettema T.J."/>
        </authorList>
    </citation>
    <scope>NUCLEOTIDE SEQUENCE</scope>
</reference>
<accession>A0A0F9GCV8</accession>
<organism evidence="1">
    <name type="scientific">marine sediment metagenome</name>
    <dbReference type="NCBI Taxonomy" id="412755"/>
    <lineage>
        <taxon>unclassified sequences</taxon>
        <taxon>metagenomes</taxon>
        <taxon>ecological metagenomes</taxon>
    </lineage>
</organism>
<sequence length="160" mass="18641">MRVTTLDYRPESTTRDEHQGYYAAIHAAWYYVLPPDPRTGERGPLVPLGMDPRALDNCNDINAFFKEHMVEDVAPKGSGFSGVAPRDGVVELAFQDSAYIMLKGYWEAWYRSRGHQIFSEFYQSVDRWLASFKEFRDSEWKELVKQRKQEERGKAVDIRP</sequence>
<protein>
    <submittedName>
        <fullName evidence="1">Uncharacterized protein</fullName>
    </submittedName>
</protein>
<dbReference type="EMBL" id="LAZR01020596">
    <property type="protein sequence ID" value="KKL88326.1"/>
    <property type="molecule type" value="Genomic_DNA"/>
</dbReference>
<comment type="caution">
    <text evidence="1">The sequence shown here is derived from an EMBL/GenBank/DDBJ whole genome shotgun (WGS) entry which is preliminary data.</text>
</comment>